<dbReference type="InterPro" id="IPR001005">
    <property type="entry name" value="SANT/Myb"/>
</dbReference>
<evidence type="ECO:0000259" key="2">
    <source>
        <dbReference type="PROSITE" id="PS50090"/>
    </source>
</evidence>
<keyword evidence="4" id="KW-1185">Reference proteome</keyword>
<feature type="compositionally biased region" description="Basic and acidic residues" evidence="1">
    <location>
        <begin position="328"/>
        <end position="341"/>
    </location>
</feature>
<dbReference type="PANTHER" id="PTHR31307:SF49">
    <property type="entry name" value="ALCOHOL DEHYDROGENASE TRANSCRIPTION FACTOR MYB_SANT-LIKE FAMILY PROTEIN"/>
    <property type="match status" value="1"/>
</dbReference>
<dbReference type="FunFam" id="1.10.10.60:FF:000152">
    <property type="entry name" value="Trihelix transcription factor ASIL2"/>
    <property type="match status" value="1"/>
</dbReference>
<gene>
    <name evidence="3" type="ORF">QJS10_CPB11g00247</name>
</gene>
<dbReference type="SMART" id="SM00595">
    <property type="entry name" value="MADF"/>
    <property type="match status" value="1"/>
</dbReference>
<dbReference type="InterPro" id="IPR044822">
    <property type="entry name" value="Myb_DNA-bind_4"/>
</dbReference>
<dbReference type="AlphaFoldDB" id="A0AAV9DP39"/>
<feature type="region of interest" description="Disordered" evidence="1">
    <location>
        <begin position="141"/>
        <end position="260"/>
    </location>
</feature>
<organism evidence="3 4">
    <name type="scientific">Acorus calamus</name>
    <name type="common">Sweet flag</name>
    <dbReference type="NCBI Taxonomy" id="4465"/>
    <lineage>
        <taxon>Eukaryota</taxon>
        <taxon>Viridiplantae</taxon>
        <taxon>Streptophyta</taxon>
        <taxon>Embryophyta</taxon>
        <taxon>Tracheophyta</taxon>
        <taxon>Spermatophyta</taxon>
        <taxon>Magnoliopsida</taxon>
        <taxon>Liliopsida</taxon>
        <taxon>Acoraceae</taxon>
        <taxon>Acorus</taxon>
    </lineage>
</organism>
<evidence type="ECO:0000313" key="4">
    <source>
        <dbReference type="Proteomes" id="UP001180020"/>
    </source>
</evidence>
<evidence type="ECO:0000313" key="3">
    <source>
        <dbReference type="EMBL" id="KAK1303456.1"/>
    </source>
</evidence>
<comment type="caution">
    <text evidence="3">The sequence shown here is derived from an EMBL/GenBank/DDBJ whole genome shotgun (WGS) entry which is preliminary data.</text>
</comment>
<dbReference type="Proteomes" id="UP001180020">
    <property type="component" value="Unassembled WGS sequence"/>
</dbReference>
<feature type="compositionally biased region" description="Polar residues" evidence="1">
    <location>
        <begin position="184"/>
        <end position="193"/>
    </location>
</feature>
<dbReference type="PANTHER" id="PTHR31307">
    <property type="entry name" value="TRIHELIX TRANSCRIPTION FACTOR ASIL2"/>
    <property type="match status" value="1"/>
</dbReference>
<dbReference type="InterPro" id="IPR044823">
    <property type="entry name" value="ASIL1/2-like"/>
</dbReference>
<protein>
    <recommendedName>
        <fullName evidence="2">Myb-like domain-containing protein</fullName>
    </recommendedName>
</protein>
<proteinExistence type="predicted"/>
<feature type="region of interest" description="Disordered" evidence="1">
    <location>
        <begin position="319"/>
        <end position="341"/>
    </location>
</feature>
<dbReference type="Pfam" id="PF13837">
    <property type="entry name" value="Myb_DNA-bind_4"/>
    <property type="match status" value="1"/>
</dbReference>
<feature type="region of interest" description="Disordered" evidence="1">
    <location>
        <begin position="1"/>
        <end position="59"/>
    </location>
</feature>
<feature type="domain" description="Myb-like" evidence="2">
    <location>
        <begin position="57"/>
        <end position="117"/>
    </location>
</feature>
<dbReference type="EMBL" id="JAUJYO010000011">
    <property type="protein sequence ID" value="KAK1303456.1"/>
    <property type="molecule type" value="Genomic_DNA"/>
</dbReference>
<reference evidence="3" key="2">
    <citation type="submission" date="2023-06" db="EMBL/GenBank/DDBJ databases">
        <authorList>
            <person name="Ma L."/>
            <person name="Liu K.-W."/>
            <person name="Li Z."/>
            <person name="Hsiao Y.-Y."/>
            <person name="Qi Y."/>
            <person name="Fu T."/>
            <person name="Tang G."/>
            <person name="Zhang D."/>
            <person name="Sun W.-H."/>
            <person name="Liu D.-K."/>
            <person name="Li Y."/>
            <person name="Chen G.-Z."/>
            <person name="Liu X.-D."/>
            <person name="Liao X.-Y."/>
            <person name="Jiang Y.-T."/>
            <person name="Yu X."/>
            <person name="Hao Y."/>
            <person name="Huang J."/>
            <person name="Zhao X.-W."/>
            <person name="Ke S."/>
            <person name="Chen Y.-Y."/>
            <person name="Wu W.-L."/>
            <person name="Hsu J.-L."/>
            <person name="Lin Y.-F."/>
            <person name="Huang M.-D."/>
            <person name="Li C.-Y."/>
            <person name="Huang L."/>
            <person name="Wang Z.-W."/>
            <person name="Zhao X."/>
            <person name="Zhong W.-Y."/>
            <person name="Peng D.-H."/>
            <person name="Ahmad S."/>
            <person name="Lan S."/>
            <person name="Zhang J.-S."/>
            <person name="Tsai W.-C."/>
            <person name="Van De Peer Y."/>
            <person name="Liu Z.-J."/>
        </authorList>
    </citation>
    <scope>NUCLEOTIDE SEQUENCE</scope>
    <source>
        <strain evidence="3">CP</strain>
        <tissue evidence="3">Leaves</tissue>
    </source>
</reference>
<name>A0AAV9DP39_ACOCL</name>
<dbReference type="Gene3D" id="1.10.10.60">
    <property type="entry name" value="Homeodomain-like"/>
    <property type="match status" value="1"/>
</dbReference>
<dbReference type="PROSITE" id="PS50090">
    <property type="entry name" value="MYB_LIKE"/>
    <property type="match status" value="1"/>
</dbReference>
<feature type="compositionally biased region" description="Pro residues" evidence="1">
    <location>
        <begin position="35"/>
        <end position="56"/>
    </location>
</feature>
<sequence length="341" mass="37470">MSASSGSPQNHPPPPSSSSAATVTVAFTPITASPVPQPPPPRPPPSSSNRRPPPPCWTHDETLALIESYRDKWHSLRRGNLRAADWQSVADSVAKRCGQDPPSKTSIQCRHKVEKLRKRYRAEKQKRPTSSSWVYFRLMDSMEIGPSPPPSAPSAVARTPISSPDSSSSDDDDDSDDNRGFNGSLRQFMSNRGSGDGGNIGLRFKIPTAARSKMVPPSDPVPPPKNHQQPRVFVGSDSPSPPPLSRPPKRNGGGGFGRDEEMAELVAAMKMLTDGYVRMERMKMETAKEMEKRRMEMELERTRLILEAQRGIIESVVGRFKNDGAGGGERKRIKGETPRQS</sequence>
<feature type="compositionally biased region" description="Low complexity" evidence="1">
    <location>
        <begin position="153"/>
        <end position="167"/>
    </location>
</feature>
<reference evidence="3" key="1">
    <citation type="journal article" date="2023" name="Nat. Commun.">
        <title>Diploid and tetraploid genomes of Acorus and the evolution of monocots.</title>
        <authorList>
            <person name="Ma L."/>
            <person name="Liu K.W."/>
            <person name="Li Z."/>
            <person name="Hsiao Y.Y."/>
            <person name="Qi Y."/>
            <person name="Fu T."/>
            <person name="Tang G.D."/>
            <person name="Zhang D."/>
            <person name="Sun W.H."/>
            <person name="Liu D.K."/>
            <person name="Li Y."/>
            <person name="Chen G.Z."/>
            <person name="Liu X.D."/>
            <person name="Liao X.Y."/>
            <person name="Jiang Y.T."/>
            <person name="Yu X."/>
            <person name="Hao Y."/>
            <person name="Huang J."/>
            <person name="Zhao X.W."/>
            <person name="Ke S."/>
            <person name="Chen Y.Y."/>
            <person name="Wu W.L."/>
            <person name="Hsu J.L."/>
            <person name="Lin Y.F."/>
            <person name="Huang M.D."/>
            <person name="Li C.Y."/>
            <person name="Huang L."/>
            <person name="Wang Z.W."/>
            <person name="Zhao X."/>
            <person name="Zhong W.Y."/>
            <person name="Peng D.H."/>
            <person name="Ahmad S."/>
            <person name="Lan S."/>
            <person name="Zhang J.S."/>
            <person name="Tsai W.C."/>
            <person name="Van de Peer Y."/>
            <person name="Liu Z.J."/>
        </authorList>
    </citation>
    <scope>NUCLEOTIDE SEQUENCE</scope>
    <source>
        <strain evidence="3">CP</strain>
    </source>
</reference>
<accession>A0AAV9DP39</accession>
<evidence type="ECO:0000256" key="1">
    <source>
        <dbReference type="SAM" id="MobiDB-lite"/>
    </source>
</evidence>